<sequence>MTRTDFMQILTPLLEEFQADFALDRLETYYETLKDFSADSLKQAIDWWRREMRYFPTPEELKNAIYEILEPKFEDETKTTDIPQYRINLFYEIAKDFGLNPPPGQVLYLCSLGESYDDEEFKQAVTNWCGLQTGNLTPVVKKFKETVERLAVKPLPKTGEPEKIGSVFKRMGIPTTLPAETEQLLKALQEKVRKKLESKKSLKEILPSPDSEEYKTLVRVYEAYQNKKLLDTISLEERSYAAEVFSELRKNNYSITDLKVVDGKKRLVISRVSL</sequence>
<name>A0A7C0Y4W7_DESA2</name>
<organism evidence="1">
    <name type="scientific">Desulfofervidus auxilii</name>
    <dbReference type="NCBI Taxonomy" id="1621989"/>
    <lineage>
        <taxon>Bacteria</taxon>
        <taxon>Pseudomonadati</taxon>
        <taxon>Thermodesulfobacteriota</taxon>
        <taxon>Candidatus Desulfofervidia</taxon>
        <taxon>Candidatus Desulfofervidales</taxon>
        <taxon>Candidatus Desulfofervidaceae</taxon>
        <taxon>Candidatus Desulfofervidus</taxon>
    </lineage>
</organism>
<comment type="caution">
    <text evidence="1">The sequence shown here is derived from an EMBL/GenBank/DDBJ whole genome shotgun (WGS) entry which is preliminary data.</text>
</comment>
<dbReference type="EMBL" id="DRBS01000259">
    <property type="protein sequence ID" value="HDD44597.1"/>
    <property type="molecule type" value="Genomic_DNA"/>
</dbReference>
<dbReference type="AlphaFoldDB" id="A0A7C0Y4W7"/>
<evidence type="ECO:0000313" key="1">
    <source>
        <dbReference type="EMBL" id="HDD44597.1"/>
    </source>
</evidence>
<accession>A0A7C0Y4W7</accession>
<proteinExistence type="predicted"/>
<protein>
    <submittedName>
        <fullName evidence="1">Uncharacterized protein</fullName>
    </submittedName>
</protein>
<reference evidence="1" key="1">
    <citation type="journal article" date="2020" name="mSystems">
        <title>Genome- and Community-Level Interaction Insights into Carbon Utilization and Element Cycling Functions of Hydrothermarchaeota in Hydrothermal Sediment.</title>
        <authorList>
            <person name="Zhou Z."/>
            <person name="Liu Y."/>
            <person name="Xu W."/>
            <person name="Pan J."/>
            <person name="Luo Z.H."/>
            <person name="Li M."/>
        </authorList>
    </citation>
    <scope>NUCLEOTIDE SEQUENCE [LARGE SCALE GENOMIC DNA]</scope>
    <source>
        <strain evidence="1">HyVt-233</strain>
    </source>
</reference>
<dbReference type="Proteomes" id="UP000886289">
    <property type="component" value="Unassembled WGS sequence"/>
</dbReference>
<gene>
    <name evidence="1" type="ORF">ENG63_07045</name>
</gene>